<dbReference type="AlphaFoldDB" id="A0A369JHB5"/>
<accession>A0A369JHB5</accession>
<dbReference type="Gene3D" id="3.80.10.10">
    <property type="entry name" value="Ribonuclease Inhibitor"/>
    <property type="match status" value="1"/>
</dbReference>
<reference evidence="1" key="1">
    <citation type="submission" date="2018-04" db="EMBL/GenBank/DDBJ databases">
        <title>Whole genome sequencing of Hypsizygus marmoreus.</title>
        <authorList>
            <person name="Choi I.-G."/>
            <person name="Min B."/>
            <person name="Kim J.-G."/>
            <person name="Kim S."/>
            <person name="Oh Y.-L."/>
            <person name="Kong W.-S."/>
            <person name="Park H."/>
            <person name="Jeong J."/>
            <person name="Song E.-S."/>
        </authorList>
    </citation>
    <scope>NUCLEOTIDE SEQUENCE [LARGE SCALE GENOMIC DNA]</scope>
    <source>
        <strain evidence="1">51987-8</strain>
    </source>
</reference>
<keyword evidence="2" id="KW-1185">Reference proteome</keyword>
<comment type="caution">
    <text evidence="1">The sequence shown here is derived from an EMBL/GenBank/DDBJ whole genome shotgun (WGS) entry which is preliminary data.</text>
</comment>
<evidence type="ECO:0000313" key="2">
    <source>
        <dbReference type="Proteomes" id="UP000076154"/>
    </source>
</evidence>
<sequence length="455" mass="50622">MTLETAAKSNNLLPLPDAERHFIHNLLSDAAQDLGSVDIEVDRTRSALDGRLLHVHAEKVTDIAVAPHRTLPPELLAKMFIHCMEDELGGPILLLPQSAGSLPWTLGHICSRWRQIVLQEPTLWNNISITYHNSTHIPAMMKEALFRSAEASLSISIYSHPSRNGPHDENPLPTMILPYIHRLRTLSLFVSAPSIRQFLSEVSESPPALKVIEFWGDGNIEQTLRETKMFENASNLRKLLLKSIHNYVPLSVLPSAEDIPVPWAQLTHLELAFAFMSPDTAHNLLRVCSNLQECRFKIGSSQRGVVPTDTVVVPHLRRLQFEVETVSASCEFIRPLLLPSLTALDEGSLEERGLSYSSLLSLIRRSRCEITELRMKGPSAPDQDLERLLEAVPKIRDLAIFSPLSSAVVMRIATRQLAPKLQIVECYVNGVPCRCFEDICGLAGGMSIGGESRQA</sequence>
<dbReference type="OrthoDB" id="3042049at2759"/>
<evidence type="ECO:0000313" key="1">
    <source>
        <dbReference type="EMBL" id="RDB21579.1"/>
    </source>
</evidence>
<dbReference type="InterPro" id="IPR032675">
    <property type="entry name" value="LRR_dom_sf"/>
</dbReference>
<proteinExistence type="predicted"/>
<protein>
    <submittedName>
        <fullName evidence="1">Uncharacterized protein</fullName>
    </submittedName>
</protein>
<name>A0A369JHB5_HYPMA</name>
<dbReference type="EMBL" id="LUEZ02000054">
    <property type="protein sequence ID" value="RDB21579.1"/>
    <property type="molecule type" value="Genomic_DNA"/>
</dbReference>
<dbReference type="InParanoid" id="A0A369JHB5"/>
<organism evidence="1 2">
    <name type="scientific">Hypsizygus marmoreus</name>
    <name type="common">White beech mushroom</name>
    <name type="synonym">Agaricus marmoreus</name>
    <dbReference type="NCBI Taxonomy" id="39966"/>
    <lineage>
        <taxon>Eukaryota</taxon>
        <taxon>Fungi</taxon>
        <taxon>Dikarya</taxon>
        <taxon>Basidiomycota</taxon>
        <taxon>Agaricomycotina</taxon>
        <taxon>Agaricomycetes</taxon>
        <taxon>Agaricomycetidae</taxon>
        <taxon>Agaricales</taxon>
        <taxon>Tricholomatineae</taxon>
        <taxon>Lyophyllaceae</taxon>
        <taxon>Hypsizygus</taxon>
    </lineage>
</organism>
<gene>
    <name evidence="1" type="ORF">Hypma_011248</name>
</gene>
<dbReference type="Proteomes" id="UP000076154">
    <property type="component" value="Unassembled WGS sequence"/>
</dbReference>